<dbReference type="GO" id="GO:0016787">
    <property type="term" value="F:hydrolase activity"/>
    <property type="evidence" value="ECO:0007669"/>
    <property type="project" value="UniProtKB-KW"/>
</dbReference>
<dbReference type="InterPro" id="IPR036366">
    <property type="entry name" value="PGBDSf"/>
</dbReference>
<gene>
    <name evidence="2" type="ORF">B1B_10389</name>
</gene>
<protein>
    <submittedName>
        <fullName evidence="2">Cell wall-associated hydrolase, invasion-associated protein</fullName>
    </submittedName>
</protein>
<evidence type="ECO:0000313" key="2">
    <source>
        <dbReference type="EMBL" id="EQD53192.1"/>
    </source>
</evidence>
<dbReference type="AlphaFoldDB" id="T1A873"/>
<feature type="domain" description="Peptidoglycan binding-like" evidence="1">
    <location>
        <begin position="49"/>
        <end position="99"/>
    </location>
</feature>
<accession>T1A873</accession>
<dbReference type="SUPFAM" id="SSF47090">
    <property type="entry name" value="PGBD-like"/>
    <property type="match status" value="1"/>
</dbReference>
<dbReference type="Pfam" id="PF01471">
    <property type="entry name" value="PG_binding_1"/>
    <property type="match status" value="1"/>
</dbReference>
<dbReference type="EMBL" id="AUZY01006801">
    <property type="protein sequence ID" value="EQD53192.1"/>
    <property type="molecule type" value="Genomic_DNA"/>
</dbReference>
<dbReference type="InterPro" id="IPR036365">
    <property type="entry name" value="PGBD-like_sf"/>
</dbReference>
<reference evidence="2" key="1">
    <citation type="submission" date="2013-08" db="EMBL/GenBank/DDBJ databases">
        <authorList>
            <person name="Mendez C."/>
            <person name="Richter M."/>
            <person name="Ferrer M."/>
            <person name="Sanchez J."/>
        </authorList>
    </citation>
    <scope>NUCLEOTIDE SEQUENCE</scope>
</reference>
<sequence length="115" mass="12650">MKKYLALGVAIGALALAPLALAGTGTMAPAHKTMMHHKVTMAQRRTWLKKVQMALNHHGATVKADGMWGPKTMMAIKSFQKSHGLKATGHLNHMTLVKLGLMHKGWSHKKGWHKK</sequence>
<name>T1A873_9ZZZZ</name>
<dbReference type="Gene3D" id="1.10.101.10">
    <property type="entry name" value="PGBD-like superfamily/PGBD"/>
    <property type="match status" value="1"/>
</dbReference>
<evidence type="ECO:0000259" key="1">
    <source>
        <dbReference type="Pfam" id="PF01471"/>
    </source>
</evidence>
<organism evidence="2">
    <name type="scientific">mine drainage metagenome</name>
    <dbReference type="NCBI Taxonomy" id="410659"/>
    <lineage>
        <taxon>unclassified sequences</taxon>
        <taxon>metagenomes</taxon>
        <taxon>ecological metagenomes</taxon>
    </lineage>
</organism>
<proteinExistence type="predicted"/>
<comment type="caution">
    <text evidence="2">The sequence shown here is derived from an EMBL/GenBank/DDBJ whole genome shotgun (WGS) entry which is preliminary data.</text>
</comment>
<dbReference type="InterPro" id="IPR002477">
    <property type="entry name" value="Peptidoglycan-bd-like"/>
</dbReference>
<keyword evidence="2" id="KW-0378">Hydrolase</keyword>
<reference evidence="2" key="2">
    <citation type="journal article" date="2014" name="ISME J.">
        <title>Microbial stratification in low pH oxic and suboxic macroscopic growths along an acid mine drainage.</title>
        <authorList>
            <person name="Mendez-Garcia C."/>
            <person name="Mesa V."/>
            <person name="Sprenger R.R."/>
            <person name="Richter M."/>
            <person name="Diez M.S."/>
            <person name="Solano J."/>
            <person name="Bargiela R."/>
            <person name="Golyshina O.V."/>
            <person name="Manteca A."/>
            <person name="Ramos J.L."/>
            <person name="Gallego J.R."/>
            <person name="Llorente I."/>
            <person name="Martins Dos Santos V.A."/>
            <person name="Jensen O.N."/>
            <person name="Pelaez A.I."/>
            <person name="Sanchez J."/>
            <person name="Ferrer M."/>
        </authorList>
    </citation>
    <scope>NUCLEOTIDE SEQUENCE</scope>
</reference>